<gene>
    <name evidence="1" type="ORF">QYF49_12485</name>
</gene>
<name>A0ABT8E7D9_9BACL</name>
<dbReference type="Proteomes" id="UP001168694">
    <property type="component" value="Unassembled WGS sequence"/>
</dbReference>
<dbReference type="EMBL" id="JAUHLN010000002">
    <property type="protein sequence ID" value="MDN4073821.1"/>
    <property type="molecule type" value="Genomic_DNA"/>
</dbReference>
<keyword evidence="2" id="KW-1185">Reference proteome</keyword>
<sequence length="58" mass="6816">MGGILRKAIEDRKKFLIQMLKKNGISKEIEAELSNRPLTELEEEYKSWLFKQSFTGNQ</sequence>
<evidence type="ECO:0000313" key="2">
    <source>
        <dbReference type="Proteomes" id="UP001168694"/>
    </source>
</evidence>
<protein>
    <submittedName>
        <fullName evidence="1">Fur-regulated basic protein FbpA</fullName>
    </submittedName>
</protein>
<comment type="caution">
    <text evidence="1">The sequence shown here is derived from an EMBL/GenBank/DDBJ whole genome shotgun (WGS) entry which is preliminary data.</text>
</comment>
<accession>A0ABT8E7D9</accession>
<dbReference type="InterPro" id="IPR025072">
    <property type="entry name" value="Fur_reg_FbpA"/>
</dbReference>
<organism evidence="1 2">
    <name type="scientific">Fictibacillus terranigra</name>
    <dbReference type="NCBI Taxonomy" id="3058424"/>
    <lineage>
        <taxon>Bacteria</taxon>
        <taxon>Bacillati</taxon>
        <taxon>Bacillota</taxon>
        <taxon>Bacilli</taxon>
        <taxon>Bacillales</taxon>
        <taxon>Fictibacillaceae</taxon>
        <taxon>Fictibacillus</taxon>
    </lineage>
</organism>
<dbReference type="RefSeq" id="WP_290399917.1">
    <property type="nucleotide sequence ID" value="NZ_JAUHLN010000002.1"/>
</dbReference>
<proteinExistence type="predicted"/>
<reference evidence="1" key="1">
    <citation type="submission" date="2023-06" db="EMBL/GenBank/DDBJ databases">
        <title>Draft Genome Sequences of Representative Paenibacillus Polymyxa, Bacillus cereus, Fictibacillus sp., and Brevibacillus agri Strains Isolated from Amazonian Dark Earth.</title>
        <authorList>
            <person name="Pellegrinetti T.A."/>
            <person name="Cunha I.C.M."/>
            <person name="Chaves M.G."/>
            <person name="Freitas A.S."/>
            <person name="Silva A.V.R."/>
            <person name="Tsai S.M."/>
            <person name="Mendes L.W."/>
        </authorList>
    </citation>
    <scope>NUCLEOTIDE SEQUENCE</scope>
    <source>
        <strain evidence="1">CENA-BCM004</strain>
    </source>
</reference>
<dbReference type="Pfam" id="PF13076">
    <property type="entry name" value="Fur_reg_FbpA"/>
    <property type="match status" value="1"/>
</dbReference>
<evidence type="ECO:0000313" key="1">
    <source>
        <dbReference type="EMBL" id="MDN4073821.1"/>
    </source>
</evidence>